<gene>
    <name evidence="1" type="ORF">F5147DRAFT_659132</name>
</gene>
<dbReference type="OrthoDB" id="2692706at2759"/>
<comment type="caution">
    <text evidence="1">The sequence shown here is derived from an EMBL/GenBank/DDBJ whole genome shotgun (WGS) entry which is preliminary data.</text>
</comment>
<proteinExistence type="predicted"/>
<keyword evidence="2" id="KW-1185">Reference proteome</keyword>
<dbReference type="EMBL" id="JABBWM010000141">
    <property type="protein sequence ID" value="KAG2086756.1"/>
    <property type="molecule type" value="Genomic_DNA"/>
</dbReference>
<reference evidence="1" key="1">
    <citation type="journal article" date="2020" name="New Phytol.">
        <title>Comparative genomics reveals dynamic genome evolution in host specialist ectomycorrhizal fungi.</title>
        <authorList>
            <person name="Lofgren L.A."/>
            <person name="Nguyen N.H."/>
            <person name="Vilgalys R."/>
            <person name="Ruytinx J."/>
            <person name="Liao H.L."/>
            <person name="Branco S."/>
            <person name="Kuo A."/>
            <person name="LaButti K."/>
            <person name="Lipzen A."/>
            <person name="Andreopoulos W."/>
            <person name="Pangilinan J."/>
            <person name="Riley R."/>
            <person name="Hundley H."/>
            <person name="Na H."/>
            <person name="Barry K."/>
            <person name="Grigoriev I.V."/>
            <person name="Stajich J.E."/>
            <person name="Kennedy P.G."/>
        </authorList>
    </citation>
    <scope>NUCLEOTIDE SEQUENCE</scope>
    <source>
        <strain evidence="1">FC423</strain>
    </source>
</reference>
<sequence>MKFKLRNQYIRQQMTSEVFNSSGLMGTMPKRVIMQAEYFWAQDHAAVTGPKSQIGTTLSGMAQGLLNAATETVGTAARLINRFWRRFASKVAASLGIPGELHAVSLLYHTTITDQQSATSLAYL</sequence>
<organism evidence="1 2">
    <name type="scientific">Suillus discolor</name>
    <dbReference type="NCBI Taxonomy" id="1912936"/>
    <lineage>
        <taxon>Eukaryota</taxon>
        <taxon>Fungi</taxon>
        <taxon>Dikarya</taxon>
        <taxon>Basidiomycota</taxon>
        <taxon>Agaricomycotina</taxon>
        <taxon>Agaricomycetes</taxon>
        <taxon>Agaricomycetidae</taxon>
        <taxon>Boletales</taxon>
        <taxon>Suillineae</taxon>
        <taxon>Suillaceae</taxon>
        <taxon>Suillus</taxon>
    </lineage>
</organism>
<dbReference type="AlphaFoldDB" id="A0A9P7JLM0"/>
<dbReference type="Proteomes" id="UP000823399">
    <property type="component" value="Unassembled WGS sequence"/>
</dbReference>
<dbReference type="GeneID" id="64696811"/>
<dbReference type="RefSeq" id="XP_041284997.1">
    <property type="nucleotide sequence ID" value="XM_041434552.1"/>
</dbReference>
<accession>A0A9P7JLM0</accession>
<protein>
    <submittedName>
        <fullName evidence="1">Uncharacterized protein</fullName>
    </submittedName>
</protein>
<name>A0A9P7JLM0_9AGAM</name>
<evidence type="ECO:0000313" key="2">
    <source>
        <dbReference type="Proteomes" id="UP000823399"/>
    </source>
</evidence>
<evidence type="ECO:0000313" key="1">
    <source>
        <dbReference type="EMBL" id="KAG2086756.1"/>
    </source>
</evidence>